<dbReference type="InterPro" id="IPR005303">
    <property type="entry name" value="MOCOS_middle"/>
</dbReference>
<dbReference type="STRING" id="1305764.R9PGT5"/>
<feature type="compositionally biased region" description="Polar residues" evidence="2">
    <location>
        <begin position="346"/>
        <end position="356"/>
    </location>
</feature>
<feature type="compositionally biased region" description="Polar residues" evidence="2">
    <location>
        <begin position="522"/>
        <end position="536"/>
    </location>
</feature>
<evidence type="ECO:0000313" key="5">
    <source>
        <dbReference type="EMBL" id="GAC97300.1"/>
    </source>
</evidence>
<feature type="compositionally biased region" description="Basic and acidic residues" evidence="2">
    <location>
        <begin position="819"/>
        <end position="830"/>
    </location>
</feature>
<protein>
    <submittedName>
        <fullName evidence="5">Potential SET3 histone deacetylase complex component Snt1p</fullName>
    </submittedName>
</protein>
<feature type="compositionally biased region" description="Acidic residues" evidence="2">
    <location>
        <begin position="665"/>
        <end position="676"/>
    </location>
</feature>
<feature type="region of interest" description="Disordered" evidence="2">
    <location>
        <begin position="1551"/>
        <end position="1611"/>
    </location>
</feature>
<feature type="coiled-coil region" evidence="1">
    <location>
        <begin position="1119"/>
        <end position="1146"/>
    </location>
</feature>
<feature type="compositionally biased region" description="Polar residues" evidence="2">
    <location>
        <begin position="1"/>
        <end position="38"/>
    </location>
</feature>
<feature type="compositionally biased region" description="Low complexity" evidence="2">
    <location>
        <begin position="652"/>
        <end position="662"/>
    </location>
</feature>
<feature type="compositionally biased region" description="Low complexity" evidence="2">
    <location>
        <begin position="476"/>
        <end position="494"/>
    </location>
</feature>
<dbReference type="EMBL" id="DF238808">
    <property type="protein sequence ID" value="GAC97300.1"/>
    <property type="molecule type" value="Genomic_DNA"/>
</dbReference>
<feature type="domain" description="MOSC" evidence="4">
    <location>
        <begin position="2211"/>
        <end position="2420"/>
    </location>
</feature>
<feature type="compositionally biased region" description="Basic and acidic residues" evidence="2">
    <location>
        <begin position="1487"/>
        <end position="1499"/>
    </location>
</feature>
<feature type="region of interest" description="Disordered" evidence="2">
    <location>
        <begin position="885"/>
        <end position="916"/>
    </location>
</feature>
<feature type="compositionally biased region" description="Basic and acidic residues" evidence="2">
    <location>
        <begin position="1942"/>
        <end position="1952"/>
    </location>
</feature>
<dbReference type="SUPFAM" id="SSF141673">
    <property type="entry name" value="MOSC N-terminal domain-like"/>
    <property type="match status" value="1"/>
</dbReference>
<dbReference type="PANTHER" id="PTHR13992">
    <property type="entry name" value="NUCLEAR RECEPTOR CO-REPRESSOR RELATED NCOR"/>
    <property type="match status" value="1"/>
</dbReference>
<feature type="region of interest" description="Disordered" evidence="2">
    <location>
        <begin position="1888"/>
        <end position="1953"/>
    </location>
</feature>
<dbReference type="PANTHER" id="PTHR13992:SF39">
    <property type="entry name" value="SMRTER, ISOFORM G"/>
    <property type="match status" value="1"/>
</dbReference>
<feature type="compositionally biased region" description="Polar residues" evidence="2">
    <location>
        <begin position="553"/>
        <end position="569"/>
    </location>
</feature>
<feature type="region of interest" description="Disordered" evidence="2">
    <location>
        <begin position="1768"/>
        <end position="1875"/>
    </location>
</feature>
<feature type="compositionally biased region" description="Polar residues" evidence="2">
    <location>
        <begin position="104"/>
        <end position="113"/>
    </location>
</feature>
<dbReference type="GO" id="GO:0034967">
    <property type="term" value="C:Set3 complex"/>
    <property type="evidence" value="ECO:0007669"/>
    <property type="project" value="TreeGrafter"/>
</dbReference>
<dbReference type="eggNOG" id="KOG1878">
    <property type="taxonomic scope" value="Eukaryota"/>
</dbReference>
<evidence type="ECO:0000313" key="6">
    <source>
        <dbReference type="Proteomes" id="UP000014071"/>
    </source>
</evidence>
<dbReference type="Gene3D" id="1.10.10.60">
    <property type="entry name" value="Homeodomain-like"/>
    <property type="match status" value="1"/>
</dbReference>
<feature type="compositionally biased region" description="Basic and acidic residues" evidence="2">
    <location>
        <begin position="1837"/>
        <end position="1871"/>
    </location>
</feature>
<gene>
    <name evidence="5" type="ORF">PHSY_004885</name>
</gene>
<dbReference type="GO" id="GO:0006357">
    <property type="term" value="P:regulation of transcription by RNA polymerase II"/>
    <property type="evidence" value="ECO:0007669"/>
    <property type="project" value="TreeGrafter"/>
</dbReference>
<dbReference type="SMART" id="SM00717">
    <property type="entry name" value="SANT"/>
    <property type="match status" value="2"/>
</dbReference>
<dbReference type="InterPro" id="IPR009057">
    <property type="entry name" value="Homeodomain-like_sf"/>
</dbReference>
<dbReference type="RefSeq" id="XP_012190887.1">
    <property type="nucleotide sequence ID" value="XM_012335497.1"/>
</dbReference>
<dbReference type="InterPro" id="IPR005302">
    <property type="entry name" value="MoCF_Sase_C"/>
</dbReference>
<dbReference type="GO" id="GO:0030151">
    <property type="term" value="F:molybdenum ion binding"/>
    <property type="evidence" value="ECO:0007669"/>
    <property type="project" value="InterPro"/>
</dbReference>
<dbReference type="SUPFAM" id="SSF46689">
    <property type="entry name" value="Homeodomain-like"/>
    <property type="match status" value="2"/>
</dbReference>
<feature type="compositionally biased region" description="Basic and acidic residues" evidence="2">
    <location>
        <begin position="402"/>
        <end position="419"/>
    </location>
</feature>
<feature type="region of interest" description="Disordered" evidence="2">
    <location>
        <begin position="783"/>
        <end position="846"/>
    </location>
</feature>
<feature type="compositionally biased region" description="Low complexity" evidence="2">
    <location>
        <begin position="578"/>
        <end position="598"/>
    </location>
</feature>
<feature type="compositionally biased region" description="Basic residues" evidence="2">
    <location>
        <begin position="1350"/>
        <end position="1364"/>
    </location>
</feature>
<feature type="region of interest" description="Disordered" evidence="2">
    <location>
        <begin position="1348"/>
        <end position="1535"/>
    </location>
</feature>
<dbReference type="PROSITE" id="PS51340">
    <property type="entry name" value="MOSC"/>
    <property type="match status" value="1"/>
</dbReference>
<dbReference type="Pfam" id="PF00249">
    <property type="entry name" value="Myb_DNA-binding"/>
    <property type="match status" value="1"/>
</dbReference>
<evidence type="ECO:0000256" key="2">
    <source>
        <dbReference type="SAM" id="MobiDB-lite"/>
    </source>
</evidence>
<dbReference type="OrthoDB" id="10258692at2759"/>
<feature type="region of interest" description="Disordered" evidence="2">
    <location>
        <begin position="1712"/>
        <end position="1736"/>
    </location>
</feature>
<accession>R9PGT5</accession>
<dbReference type="Pfam" id="PF03476">
    <property type="entry name" value="MOSC_N"/>
    <property type="match status" value="1"/>
</dbReference>
<keyword evidence="6" id="KW-1185">Reference proteome</keyword>
<dbReference type="Pfam" id="PF03473">
    <property type="entry name" value="MOSC"/>
    <property type="match status" value="1"/>
</dbReference>
<feature type="compositionally biased region" description="Low complexity" evidence="2">
    <location>
        <begin position="1908"/>
        <end position="1922"/>
    </location>
</feature>
<keyword evidence="1" id="KW-0175">Coiled coil</keyword>
<dbReference type="HOGENOM" id="CLU_231300_0_0_1"/>
<reference evidence="6" key="1">
    <citation type="journal article" date="2013" name="Genome Announc.">
        <title>Draft genome sequence of the basidiomycetous yeast-like fungus Pseudozyma hubeiensis SY62, which produces an abundant amount of the biosurfactant mannosylerythritol lipids.</title>
        <authorList>
            <person name="Konishi M."/>
            <person name="Hatada Y."/>
            <person name="Horiuchi J."/>
        </authorList>
    </citation>
    <scope>NUCLEOTIDE SEQUENCE [LARGE SCALE GENOMIC DNA]</scope>
    <source>
        <strain evidence="6">SY62</strain>
    </source>
</reference>
<dbReference type="GeneID" id="24110166"/>
<dbReference type="PROSITE" id="PS51293">
    <property type="entry name" value="SANT"/>
    <property type="match status" value="1"/>
</dbReference>
<sequence>MEANDSSQASGGPTNSTLPTSRPQPISGQHADNPTSKDANMATGDDDEDEEGMLRVDEEGQIAEDDGVNHEVSYSRPSADGRPVPLADRLTPLVDPSFDKKASSAPSTTNTAGYLSPRHSASSRDREGDRYHETSPGPSSSYAPQRPRFGYSAEARDSYGSASAYSYPRDPLRPDSFPSASRNSFSGQAPRADNRRGWYASPTSATPRGSDTYRPGANRERDRERDWDSFRDSDRDRDWSTLDRERDRDAYRHSPYPPSNSTKYGFDNREFNGRRAASPSPNISRDRDFDADRSRDRDREWPGERDPRVRASSAGWGNGGMRQWGKGSDAGTVRHPASDDARSDTSQRPSAPRSNQTPPPAGSNDLGRKPTESDLASEKSETRSRDVSHRTTQSAEQDAADDEIRTSGHSIGKEWEEPSKAANAPTAVPDVQADETKVDVPTTMAPTLLDKDVGEPAQIQAVEDKKTEESPELAQVDSNTAAASDAASVPSVEAKTSDNQQPSEPVEEQIGSAVIERAAQESEGQPQLPPESTSVDEPTATAAQLPDLLPSSKEGTSAQSNAADAQLPSTVDGIDQQADAGAPSAAAAQANIANESAAVGTQTSGADVPPSAPNAQSVFPDSADGSMELASEAPESGHLGKEKVGHPAIQEAAAATATAGAAQPEDIEMPSAEEDQSAAVDASTPLADLDPTRDAAPTSGSVDAEPSDAATSMIDETVVPVSTSIASVKELTGDVDISDAAPEHQEPQQASEDIDVTRSALLGTNVHADSQPESIATAADGAVESTELPQPSASEKRADVVSGSQQTDTLIDVTALSRQDVDTEDQKPLVEAEDSLSAPADASVTQPVLTDAETADGGNAATQQENSTANAVLPAEVHVKLEEEPAAPISDVSMSDERAGSDPVDAVPTRTTKTGAPMEDSATVLEDQPASPVKVASSDVTMSAPETGADDAIPAPSSQIQVSGQFVTATIDNENKTQEITLPHVDYGDDKEAQALMQQESARIEEVEMPAVDEVEPPLRIAEINDAAKEVEPPMMTPTTQEQVDRAINAAVRQHFAIDLAHKDDWKKIMRENQMLSQRTTMDVLKAKIYGIPQTISSEKPLWLDEGDDQAQRTKAQLYTQLLDRKKRLNEKTEALKKRYRSINEEWKLHCSRLDRSAERREMLRRPPINTPAGTPGAFGAEETSPGGGGGGLLGSSLLTGRANRRGAQTGGFAGFGDAVRSEAEFLEILASLENADMQDPNMRAARTTATTPDMHIDPDSDHLMKLRYDDINGFVADPLAFYLDEFDPDVWTDEEKAIFARRYALWPKQFGKIAQALPHKTPSQCVRYYYLNKKAPGNDFKALAAARNRERKRKARVKPKKAKGSALMADLKSAKGEEVDEAEDGSGLRSPVDATDPSGVSSDVPVTGAGRRGGGRSRMVTSTVDSVAGVGEDSVAGRKRQADQGDADGKGSDAKPDKRKPGPKSKRAKSDSASATEKARKQRPGGKKDSTALDEAKAGDPVLSEAALKADTLEETTLIGGVDDDTASAEVKPRVEDSDLAAAEALGALAGLFGGPGSGDANANTTADGSPSELDADGRKAGKKRRSKTAAPGEEGGEVGGGKGRGKQPTSSYWSVAERYEFLRALVVHGPRWEVVSSTLAQKSTAQARNYFARNEDETDFAEAAALARSHADAPLEEREQAALAFVRQRFASNSASALPSAGPGMVASGSVGPGVGSEGGRMTHLPPPPGISVGQVDGIDVKMRDESPEPAMHRRGLQINSLLNDTSDATSHREARRSSLHAWQADRRDVPPPTIGRDGSVPPSLYARQSHDLEERRPLTADRIDGMHTISSEGRLGRENFEERARQHGRFEPQRPPVEGRDPREEASESRPWVYDSPYEARRRVSPSSAYASMAPPSHPADRGMPPSRYSMPPSSVSSSGHLARTGPMPSHLTSSEVAEAERERERERAGYGMYGAADLSDERAIRCKSRIQSIRDTRRRKFISQHCRGVGFECIGQQGKVCERSAHCTSAFVNIGASFVRAEVAETAIMDAIAQAGRAFLTSTSDMLQNALVSSNASATNAHADSLTKDLVVQQILIHPIKSCRGTSVQEAPFDHQGLQYDRTWLIIDANTKKFYTARELPKMVLIHPRIVHESNKLVIEIPQSETGVAASTAEVSLQPSKEDLEKYEVVDGIFIWGSYVDGYAVSREADEKLSAYFGKEVRLVRKGPSPRESGPTKPDGSVEWKDAVLRYQDFFPCLVASAESLRDVQRTLTASVYPSLSGEGDDAKSYKVPPSVNREYWTPEELSSLPITRFRPNIIVDNAPNSTTTLSAWEEDGWTAAELFPSSSSGDAPFGKKAEGQGRAGIYMLAKCARCMVPNIDPETGVRDNFLPYRVLQEYRQVDKLAAQKGKPCFGMLSVPREKEGVVRVGDVFRVTKTTDPMTRPSPA</sequence>
<evidence type="ECO:0000259" key="3">
    <source>
        <dbReference type="PROSITE" id="PS51293"/>
    </source>
</evidence>
<feature type="compositionally biased region" description="Basic and acidic residues" evidence="2">
    <location>
        <begin position="366"/>
        <end position="389"/>
    </location>
</feature>
<evidence type="ECO:0000256" key="1">
    <source>
        <dbReference type="SAM" id="Coils"/>
    </source>
</evidence>
<feature type="compositionally biased region" description="Basic and acidic residues" evidence="2">
    <location>
        <begin position="122"/>
        <end position="133"/>
    </location>
</feature>
<proteinExistence type="predicted"/>
<dbReference type="eggNOG" id="KOG2362">
    <property type="taxonomic scope" value="Eukaryota"/>
</dbReference>
<dbReference type="GO" id="GO:0003824">
    <property type="term" value="F:catalytic activity"/>
    <property type="evidence" value="ECO:0007669"/>
    <property type="project" value="InterPro"/>
</dbReference>
<feature type="domain" description="SANT" evidence="3">
    <location>
        <begin position="1290"/>
        <end position="1338"/>
    </location>
</feature>
<evidence type="ECO:0000259" key="4">
    <source>
        <dbReference type="PROSITE" id="PS51340"/>
    </source>
</evidence>
<feature type="compositionally biased region" description="Low complexity" evidence="2">
    <location>
        <begin position="1888"/>
        <end position="1898"/>
    </location>
</feature>
<dbReference type="InterPro" id="IPR051571">
    <property type="entry name" value="N-CoR_corepressor"/>
</dbReference>
<feature type="region of interest" description="Disordered" evidence="2">
    <location>
        <begin position="1166"/>
        <end position="1196"/>
    </location>
</feature>
<feature type="compositionally biased region" description="Basic and acidic residues" evidence="2">
    <location>
        <begin position="1441"/>
        <end position="1461"/>
    </location>
</feature>
<feature type="region of interest" description="Disordered" evidence="2">
    <location>
        <begin position="1"/>
        <end position="715"/>
    </location>
</feature>
<feature type="compositionally biased region" description="Basic and acidic residues" evidence="2">
    <location>
        <begin position="284"/>
        <end position="309"/>
    </location>
</feature>
<organism evidence="5 6">
    <name type="scientific">Pseudozyma hubeiensis (strain SY62)</name>
    <name type="common">Yeast</name>
    <dbReference type="NCBI Taxonomy" id="1305764"/>
    <lineage>
        <taxon>Eukaryota</taxon>
        <taxon>Fungi</taxon>
        <taxon>Dikarya</taxon>
        <taxon>Basidiomycota</taxon>
        <taxon>Ustilaginomycotina</taxon>
        <taxon>Ustilaginomycetes</taxon>
        <taxon>Ustilaginales</taxon>
        <taxon>Ustilaginaceae</taxon>
        <taxon>Pseudozyma</taxon>
    </lineage>
</organism>
<dbReference type="InterPro" id="IPR001005">
    <property type="entry name" value="SANT/Myb"/>
</dbReference>
<name>R9PGT5_PSEHS</name>
<dbReference type="Proteomes" id="UP000014071">
    <property type="component" value="Unassembled WGS sequence"/>
</dbReference>
<dbReference type="GO" id="GO:0030170">
    <property type="term" value="F:pyridoxal phosphate binding"/>
    <property type="evidence" value="ECO:0007669"/>
    <property type="project" value="InterPro"/>
</dbReference>
<feature type="compositionally biased region" description="Basic and acidic residues" evidence="2">
    <location>
        <begin position="336"/>
        <end position="345"/>
    </location>
</feature>
<feature type="region of interest" description="Disordered" evidence="2">
    <location>
        <begin position="734"/>
        <end position="753"/>
    </location>
</feature>
<feature type="compositionally biased region" description="Basic and acidic residues" evidence="2">
    <location>
        <begin position="1811"/>
        <end position="1828"/>
    </location>
</feature>
<feature type="compositionally biased region" description="Basic and acidic residues" evidence="2">
    <location>
        <begin position="217"/>
        <end position="252"/>
    </location>
</feature>
<feature type="compositionally biased region" description="Polar residues" evidence="2">
    <location>
        <begin position="178"/>
        <end position="187"/>
    </location>
</feature>
<dbReference type="CDD" id="cd00167">
    <property type="entry name" value="SANT"/>
    <property type="match status" value="1"/>
</dbReference>
<dbReference type="InterPro" id="IPR017884">
    <property type="entry name" value="SANT_dom"/>
</dbReference>